<dbReference type="VEuPathDB" id="FungiDB:ASPSYDRAFT_889522"/>
<organism evidence="1 2">
    <name type="scientific">Aspergillus sydowii CBS 593.65</name>
    <dbReference type="NCBI Taxonomy" id="1036612"/>
    <lineage>
        <taxon>Eukaryota</taxon>
        <taxon>Fungi</taxon>
        <taxon>Dikarya</taxon>
        <taxon>Ascomycota</taxon>
        <taxon>Pezizomycotina</taxon>
        <taxon>Eurotiomycetes</taxon>
        <taxon>Eurotiomycetidae</taxon>
        <taxon>Eurotiales</taxon>
        <taxon>Aspergillaceae</taxon>
        <taxon>Aspergillus</taxon>
        <taxon>Aspergillus subgen. Nidulantes</taxon>
    </lineage>
</organism>
<sequence length="214" mass="23704">MMYGVWAETVIGRKGRGGKAGERGEHAAIKRKRKKKFCRPRSTDFMSPQQWNHWRRRWCDCKKCFAIEDLSSTRVWHSPCSSLAGILLASGECAVTAEADGTLAKRADRRDDGGVWSTGRGGSGSLAWVEGIRGVEYMYLRPPAVSLPRAGVEMAVKPRDLASARCSPASVGSCRASPRVPVHLATRNRTLRLSWCRWIHPCLSLPLTIAVSRL</sequence>
<reference evidence="2" key="1">
    <citation type="journal article" date="2017" name="Genome Biol.">
        <title>Comparative genomics reveals high biological diversity and specific adaptations in the industrially and medically important fungal genus Aspergillus.</title>
        <authorList>
            <person name="de Vries R.P."/>
            <person name="Riley R."/>
            <person name="Wiebenga A."/>
            <person name="Aguilar-Osorio G."/>
            <person name="Amillis S."/>
            <person name="Uchima C.A."/>
            <person name="Anderluh G."/>
            <person name="Asadollahi M."/>
            <person name="Askin M."/>
            <person name="Barry K."/>
            <person name="Battaglia E."/>
            <person name="Bayram O."/>
            <person name="Benocci T."/>
            <person name="Braus-Stromeyer S.A."/>
            <person name="Caldana C."/>
            <person name="Canovas D."/>
            <person name="Cerqueira G.C."/>
            <person name="Chen F."/>
            <person name="Chen W."/>
            <person name="Choi C."/>
            <person name="Clum A."/>
            <person name="Dos Santos R.A."/>
            <person name="Damasio A.R."/>
            <person name="Diallinas G."/>
            <person name="Emri T."/>
            <person name="Fekete E."/>
            <person name="Flipphi M."/>
            <person name="Freyberg S."/>
            <person name="Gallo A."/>
            <person name="Gournas C."/>
            <person name="Habgood R."/>
            <person name="Hainaut M."/>
            <person name="Harispe M.L."/>
            <person name="Henrissat B."/>
            <person name="Hilden K.S."/>
            <person name="Hope R."/>
            <person name="Hossain A."/>
            <person name="Karabika E."/>
            <person name="Karaffa L."/>
            <person name="Karanyi Z."/>
            <person name="Krasevec N."/>
            <person name="Kuo A."/>
            <person name="Kusch H."/>
            <person name="LaButti K."/>
            <person name="Lagendijk E.L."/>
            <person name="Lapidus A."/>
            <person name="Levasseur A."/>
            <person name="Lindquist E."/>
            <person name="Lipzen A."/>
            <person name="Logrieco A.F."/>
            <person name="MacCabe A."/>
            <person name="Maekelae M.R."/>
            <person name="Malavazi I."/>
            <person name="Melin P."/>
            <person name="Meyer V."/>
            <person name="Mielnichuk N."/>
            <person name="Miskei M."/>
            <person name="Molnar A.P."/>
            <person name="Mule G."/>
            <person name="Ngan C.Y."/>
            <person name="Orejas M."/>
            <person name="Orosz E."/>
            <person name="Ouedraogo J.P."/>
            <person name="Overkamp K.M."/>
            <person name="Park H.-S."/>
            <person name="Perrone G."/>
            <person name="Piumi F."/>
            <person name="Punt P.J."/>
            <person name="Ram A.F."/>
            <person name="Ramon A."/>
            <person name="Rauscher S."/>
            <person name="Record E."/>
            <person name="Riano-Pachon D.M."/>
            <person name="Robert V."/>
            <person name="Roehrig J."/>
            <person name="Ruller R."/>
            <person name="Salamov A."/>
            <person name="Salih N.S."/>
            <person name="Samson R.A."/>
            <person name="Sandor E."/>
            <person name="Sanguinetti M."/>
            <person name="Schuetze T."/>
            <person name="Sepcic K."/>
            <person name="Shelest E."/>
            <person name="Sherlock G."/>
            <person name="Sophianopoulou V."/>
            <person name="Squina F.M."/>
            <person name="Sun H."/>
            <person name="Susca A."/>
            <person name="Todd R.B."/>
            <person name="Tsang A."/>
            <person name="Unkles S.E."/>
            <person name="van de Wiele N."/>
            <person name="van Rossen-Uffink D."/>
            <person name="Oliveira J.V."/>
            <person name="Vesth T.C."/>
            <person name="Visser J."/>
            <person name="Yu J.-H."/>
            <person name="Zhou M."/>
            <person name="Andersen M.R."/>
            <person name="Archer D.B."/>
            <person name="Baker S.E."/>
            <person name="Benoit I."/>
            <person name="Brakhage A.A."/>
            <person name="Braus G.H."/>
            <person name="Fischer R."/>
            <person name="Frisvad J.C."/>
            <person name="Goldman G.H."/>
            <person name="Houbraken J."/>
            <person name="Oakley B."/>
            <person name="Pocsi I."/>
            <person name="Scazzocchio C."/>
            <person name="Seiboth B."/>
            <person name="vanKuyk P.A."/>
            <person name="Wortman J."/>
            <person name="Dyer P.S."/>
            <person name="Grigoriev I.V."/>
        </authorList>
    </citation>
    <scope>NUCLEOTIDE SEQUENCE [LARGE SCALE GENOMIC DNA]</scope>
    <source>
        <strain evidence="2">CBS 593.65</strain>
    </source>
</reference>
<dbReference type="Proteomes" id="UP000184356">
    <property type="component" value="Unassembled WGS sequence"/>
</dbReference>
<dbReference type="AlphaFoldDB" id="A0A1L9TJS8"/>
<dbReference type="RefSeq" id="XP_040703481.1">
    <property type="nucleotide sequence ID" value="XM_040852090.1"/>
</dbReference>
<proteinExistence type="predicted"/>
<accession>A0A1L9TJS8</accession>
<dbReference type="GeneID" id="63768163"/>
<evidence type="ECO:0000313" key="2">
    <source>
        <dbReference type="Proteomes" id="UP000184356"/>
    </source>
</evidence>
<keyword evidence="2" id="KW-1185">Reference proteome</keyword>
<protein>
    <submittedName>
        <fullName evidence="1">Uncharacterized protein</fullName>
    </submittedName>
</protein>
<name>A0A1L9TJS8_9EURO</name>
<gene>
    <name evidence="1" type="ORF">ASPSYDRAFT_889522</name>
</gene>
<evidence type="ECO:0000313" key="1">
    <source>
        <dbReference type="EMBL" id="OJJ59675.1"/>
    </source>
</evidence>
<dbReference type="EMBL" id="KV878585">
    <property type="protein sequence ID" value="OJJ59675.1"/>
    <property type="molecule type" value="Genomic_DNA"/>
</dbReference>